<dbReference type="Proteomes" id="UP000294292">
    <property type="component" value="Chromosome"/>
</dbReference>
<feature type="transmembrane region" description="Helical" evidence="6">
    <location>
        <begin position="229"/>
        <end position="249"/>
    </location>
</feature>
<feature type="transmembrane region" description="Helical" evidence="6">
    <location>
        <begin position="82"/>
        <end position="100"/>
    </location>
</feature>
<dbReference type="RefSeq" id="WP_134211237.1">
    <property type="nucleotide sequence ID" value="NZ_CP038015.1"/>
</dbReference>
<evidence type="ECO:0000256" key="3">
    <source>
        <dbReference type="ARBA" id="ARBA00022692"/>
    </source>
</evidence>
<gene>
    <name evidence="7" type="primary">rbsC</name>
    <name evidence="7" type="ORF">E2636_16540</name>
</gene>
<evidence type="ECO:0000256" key="4">
    <source>
        <dbReference type="ARBA" id="ARBA00022989"/>
    </source>
</evidence>
<sequence>MQHKKKSWNLQQAEGYKVDKIGNIYKKYGTFIVLLVLVLIISFMNPKFLSMYNILNIFRQVSINGLIAFGMTFVILTGGIDLSVGAILGLSGMILGLLIASGTPDIIAIPAVLIIGALLGLFNGFFISKVKLQAFIVTLATMTMFRGVTMIMSDGIPAMGITANSPILDFFSQGSVMGIPFPMIIFIVVLIILLIVLQNTVFGRGVYAIGGNEEVARLSSMPTNRIKTMVYVISGAMSALAGVILTSRLSSSQPTAGMGFELDAIAAVVIGGTSLAGGKGRLFGTFIGVLIIGVLNNGLNIIGVSAFFQQFIKGLVILLAVLLDRKSAR</sequence>
<dbReference type="Pfam" id="PF02653">
    <property type="entry name" value="BPD_transp_2"/>
    <property type="match status" value="1"/>
</dbReference>
<feature type="transmembrane region" description="Helical" evidence="6">
    <location>
        <begin position="176"/>
        <end position="197"/>
    </location>
</feature>
<accession>A0A4P7A211</accession>
<keyword evidence="2" id="KW-1003">Cell membrane</keyword>
<dbReference type="AlphaFoldDB" id="A0A4P7A211"/>
<feature type="transmembrane region" description="Helical" evidence="6">
    <location>
        <begin position="57"/>
        <end position="75"/>
    </location>
</feature>
<feature type="transmembrane region" description="Helical" evidence="6">
    <location>
        <begin position="28"/>
        <end position="45"/>
    </location>
</feature>
<keyword evidence="3 6" id="KW-0812">Transmembrane</keyword>
<dbReference type="PANTHER" id="PTHR32196:SF72">
    <property type="entry name" value="RIBOSE IMPORT PERMEASE PROTEIN RBSC"/>
    <property type="match status" value="1"/>
</dbReference>
<feature type="transmembrane region" description="Helical" evidence="6">
    <location>
        <begin position="106"/>
        <end position="127"/>
    </location>
</feature>
<evidence type="ECO:0000256" key="2">
    <source>
        <dbReference type="ARBA" id="ARBA00022475"/>
    </source>
</evidence>
<dbReference type="CDD" id="cd06579">
    <property type="entry name" value="TM_PBP1_transp_AraH_like"/>
    <property type="match status" value="1"/>
</dbReference>
<evidence type="ECO:0000256" key="1">
    <source>
        <dbReference type="ARBA" id="ARBA00004651"/>
    </source>
</evidence>
<keyword evidence="8" id="KW-1185">Reference proteome</keyword>
<dbReference type="GO" id="GO:0005886">
    <property type="term" value="C:plasma membrane"/>
    <property type="evidence" value="ECO:0007669"/>
    <property type="project" value="UniProtKB-SubCell"/>
</dbReference>
<reference evidence="7 8" key="1">
    <citation type="submission" date="2019-03" db="EMBL/GenBank/DDBJ databases">
        <title>Complete genome sequence of Paenisporosarcina antarctica CGMCC 1.6503T.</title>
        <authorList>
            <person name="Rong J.-C."/>
            <person name="Chi N.-Y."/>
            <person name="Zhang Q.-F."/>
        </authorList>
    </citation>
    <scope>NUCLEOTIDE SEQUENCE [LARGE SCALE GENOMIC DNA]</scope>
    <source>
        <strain evidence="7 8">CGMCC 1.6503</strain>
    </source>
</reference>
<evidence type="ECO:0000313" key="8">
    <source>
        <dbReference type="Proteomes" id="UP000294292"/>
    </source>
</evidence>
<dbReference type="KEGG" id="panc:E2636_16540"/>
<organism evidence="7 8">
    <name type="scientific">Paenisporosarcina antarctica</name>
    <dbReference type="NCBI Taxonomy" id="417367"/>
    <lineage>
        <taxon>Bacteria</taxon>
        <taxon>Bacillati</taxon>
        <taxon>Bacillota</taxon>
        <taxon>Bacilli</taxon>
        <taxon>Bacillales</taxon>
        <taxon>Caryophanaceae</taxon>
        <taxon>Paenisporosarcina</taxon>
    </lineage>
</organism>
<evidence type="ECO:0000256" key="6">
    <source>
        <dbReference type="SAM" id="Phobius"/>
    </source>
</evidence>
<feature type="transmembrane region" description="Helical" evidence="6">
    <location>
        <begin position="282"/>
        <end position="299"/>
    </location>
</feature>
<dbReference type="InterPro" id="IPR001851">
    <property type="entry name" value="ABC_transp_permease"/>
</dbReference>
<keyword evidence="4 6" id="KW-1133">Transmembrane helix</keyword>
<name>A0A4P7A211_9BACL</name>
<feature type="transmembrane region" description="Helical" evidence="6">
    <location>
        <begin position="134"/>
        <end position="156"/>
    </location>
</feature>
<dbReference type="EMBL" id="CP038015">
    <property type="protein sequence ID" value="QBP42654.1"/>
    <property type="molecule type" value="Genomic_DNA"/>
</dbReference>
<dbReference type="PANTHER" id="PTHR32196">
    <property type="entry name" value="ABC TRANSPORTER PERMEASE PROTEIN YPHD-RELATED-RELATED"/>
    <property type="match status" value="1"/>
</dbReference>
<dbReference type="GO" id="GO:0022857">
    <property type="term" value="F:transmembrane transporter activity"/>
    <property type="evidence" value="ECO:0007669"/>
    <property type="project" value="InterPro"/>
</dbReference>
<comment type="subcellular location">
    <subcellularLocation>
        <location evidence="1">Cell membrane</location>
        <topology evidence="1">Multi-pass membrane protein</topology>
    </subcellularLocation>
</comment>
<keyword evidence="5 6" id="KW-0472">Membrane</keyword>
<evidence type="ECO:0000256" key="5">
    <source>
        <dbReference type="ARBA" id="ARBA00023136"/>
    </source>
</evidence>
<evidence type="ECO:0000313" key="7">
    <source>
        <dbReference type="EMBL" id="QBP42654.1"/>
    </source>
</evidence>
<dbReference type="OrthoDB" id="9784538at2"/>
<proteinExistence type="predicted"/>
<protein>
    <submittedName>
        <fullName evidence="7">Ribose ABC transporter permease</fullName>
    </submittedName>
</protein>